<dbReference type="OrthoDB" id="537338at2759"/>
<dbReference type="EMBL" id="JAMQYH010000005">
    <property type="protein sequence ID" value="KAJ1685594.1"/>
    <property type="molecule type" value="Genomic_DNA"/>
</dbReference>
<dbReference type="GO" id="GO:0016567">
    <property type="term" value="P:protein ubiquitination"/>
    <property type="evidence" value="ECO:0007669"/>
    <property type="project" value="InterPro"/>
</dbReference>
<dbReference type="InterPro" id="IPR045005">
    <property type="entry name" value="BPM1-6"/>
</dbReference>
<dbReference type="Gene3D" id="2.60.210.10">
    <property type="entry name" value="Apoptosis, Tumor Necrosis Factor Receptor Associated Protein 2, Chain A"/>
    <property type="match status" value="1"/>
</dbReference>
<protein>
    <recommendedName>
        <fullName evidence="2">BTB domain-containing protein</fullName>
    </recommendedName>
</protein>
<feature type="domain" description="BTB" evidence="2">
    <location>
        <begin position="168"/>
        <end position="235"/>
    </location>
</feature>
<dbReference type="InterPro" id="IPR002083">
    <property type="entry name" value="MATH/TRAF_dom"/>
</dbReference>
<dbReference type="SMART" id="SM00225">
    <property type="entry name" value="BTB"/>
    <property type="match status" value="1"/>
</dbReference>
<dbReference type="PANTHER" id="PTHR26379:SF187">
    <property type="entry name" value="OS07G0655300 PROTEIN"/>
    <property type="match status" value="1"/>
</dbReference>
<accession>A0A9Q0C1L0</accession>
<comment type="pathway">
    <text evidence="1">Protein modification; protein ubiquitination.</text>
</comment>
<reference evidence="3" key="1">
    <citation type="journal article" date="2022" name="Cell">
        <title>Repeat-based holocentromeres influence genome architecture and karyotype evolution.</title>
        <authorList>
            <person name="Hofstatter P.G."/>
            <person name="Thangavel G."/>
            <person name="Lux T."/>
            <person name="Neumann P."/>
            <person name="Vondrak T."/>
            <person name="Novak P."/>
            <person name="Zhang M."/>
            <person name="Costa L."/>
            <person name="Castellani M."/>
            <person name="Scott A."/>
            <person name="Toegelov H."/>
            <person name="Fuchs J."/>
            <person name="Mata-Sucre Y."/>
            <person name="Dias Y."/>
            <person name="Vanzela A.L.L."/>
            <person name="Huettel B."/>
            <person name="Almeida C.C.S."/>
            <person name="Simkova H."/>
            <person name="Souza G."/>
            <person name="Pedrosa-Harand A."/>
            <person name="Macas J."/>
            <person name="Mayer K.F.X."/>
            <person name="Houben A."/>
            <person name="Marques A."/>
        </authorList>
    </citation>
    <scope>NUCLEOTIDE SEQUENCE</scope>
    <source>
        <strain evidence="3">RhyBre1mFocal</strain>
    </source>
</reference>
<evidence type="ECO:0000256" key="1">
    <source>
        <dbReference type="ARBA" id="ARBA00004906"/>
    </source>
</evidence>
<evidence type="ECO:0000313" key="4">
    <source>
        <dbReference type="Proteomes" id="UP001151287"/>
    </source>
</evidence>
<dbReference type="AlphaFoldDB" id="A0A9Q0C1L0"/>
<dbReference type="SUPFAM" id="SSF49599">
    <property type="entry name" value="TRAF domain-like"/>
    <property type="match status" value="1"/>
</dbReference>
<dbReference type="Gene3D" id="3.30.710.10">
    <property type="entry name" value="Potassium Channel Kv1.1, Chain A"/>
    <property type="match status" value="1"/>
</dbReference>
<dbReference type="Pfam" id="PF00651">
    <property type="entry name" value="BTB"/>
    <property type="match status" value="1"/>
</dbReference>
<name>A0A9Q0C1L0_9POAL</name>
<gene>
    <name evidence="3" type="ORF">LUZ63_016984</name>
</gene>
<dbReference type="InterPro" id="IPR008974">
    <property type="entry name" value="TRAF-like"/>
</dbReference>
<evidence type="ECO:0000259" key="2">
    <source>
        <dbReference type="PROSITE" id="PS50097"/>
    </source>
</evidence>
<dbReference type="PROSITE" id="PS50097">
    <property type="entry name" value="BTB"/>
    <property type="match status" value="1"/>
</dbReference>
<sequence length="358" mass="40814">MLSLRPPSLSSMYMAPAPTASVDGLGYRYKIDYKQFITAECNIKLPSFKVGEFEWTIECCPQGHPDGDDRFVAILLELVSGPREVTIPFEVTFITENRQKMWSAHRNHTFTNGVNSGFFNFVRRSELHENCKFDGHFFIICTLASSVMWEQSELLKDIRMLKDNDKMTDCSFSVGDEIFKAHRVMMGARSEYFRAQLYGGLAEQEMKVIPIKDVEPDVFRTLIDYVYTNFIPESAPFDLIKGLLVAADRYHIKDLRVKCEENLLGRLSLDKAVDCLILADKHGFSAIKTVCLNLLTDPENSRGLYLNQEYCDMVHDYPALFAEVKEKAKSMIDGLGDTADEVHTITEMLKVSSLNFNK</sequence>
<dbReference type="CDD" id="cd00121">
    <property type="entry name" value="MATH"/>
    <property type="match status" value="1"/>
</dbReference>
<dbReference type="PANTHER" id="PTHR26379">
    <property type="entry name" value="BTB/POZ AND MATH DOMAIN-CONTAINING PROTEIN 1"/>
    <property type="match status" value="1"/>
</dbReference>
<comment type="caution">
    <text evidence="3">The sequence shown here is derived from an EMBL/GenBank/DDBJ whole genome shotgun (WGS) entry which is preliminary data.</text>
</comment>
<dbReference type="InterPro" id="IPR011333">
    <property type="entry name" value="SKP1/BTB/POZ_sf"/>
</dbReference>
<dbReference type="Gene3D" id="1.25.40.420">
    <property type="match status" value="1"/>
</dbReference>
<proteinExistence type="predicted"/>
<keyword evidence="4" id="KW-1185">Reference proteome</keyword>
<evidence type="ECO:0000313" key="3">
    <source>
        <dbReference type="EMBL" id="KAJ1685594.1"/>
    </source>
</evidence>
<dbReference type="SUPFAM" id="SSF54695">
    <property type="entry name" value="POZ domain"/>
    <property type="match status" value="1"/>
</dbReference>
<dbReference type="InterPro" id="IPR000210">
    <property type="entry name" value="BTB/POZ_dom"/>
</dbReference>
<dbReference type="Proteomes" id="UP001151287">
    <property type="component" value="Unassembled WGS sequence"/>
</dbReference>
<dbReference type="Pfam" id="PF22486">
    <property type="entry name" value="MATH_2"/>
    <property type="match status" value="1"/>
</dbReference>
<organism evidence="3 4">
    <name type="scientific">Rhynchospora breviuscula</name>
    <dbReference type="NCBI Taxonomy" id="2022672"/>
    <lineage>
        <taxon>Eukaryota</taxon>
        <taxon>Viridiplantae</taxon>
        <taxon>Streptophyta</taxon>
        <taxon>Embryophyta</taxon>
        <taxon>Tracheophyta</taxon>
        <taxon>Spermatophyta</taxon>
        <taxon>Magnoliopsida</taxon>
        <taxon>Liliopsida</taxon>
        <taxon>Poales</taxon>
        <taxon>Cyperaceae</taxon>
        <taxon>Cyperoideae</taxon>
        <taxon>Rhynchosporeae</taxon>
        <taxon>Rhynchospora</taxon>
    </lineage>
</organism>